<dbReference type="EMBL" id="JAMTCK010000005">
    <property type="protein sequence ID" value="MCP2165547.1"/>
    <property type="molecule type" value="Genomic_DNA"/>
</dbReference>
<accession>A0AAE3KG37</accession>
<evidence type="ECO:0000313" key="3">
    <source>
        <dbReference type="Proteomes" id="UP001206128"/>
    </source>
</evidence>
<name>A0AAE3KG37_9PSEU</name>
<feature type="region of interest" description="Disordered" evidence="1">
    <location>
        <begin position="55"/>
        <end position="100"/>
    </location>
</feature>
<protein>
    <submittedName>
        <fullName evidence="2">Uncharacterized protein</fullName>
    </submittedName>
</protein>
<evidence type="ECO:0000256" key="1">
    <source>
        <dbReference type="SAM" id="MobiDB-lite"/>
    </source>
</evidence>
<gene>
    <name evidence="2" type="ORF">LX83_002405</name>
</gene>
<feature type="compositionally biased region" description="Basic and acidic residues" evidence="1">
    <location>
        <begin position="58"/>
        <end position="70"/>
    </location>
</feature>
<evidence type="ECO:0000313" key="2">
    <source>
        <dbReference type="EMBL" id="MCP2165547.1"/>
    </source>
</evidence>
<comment type="caution">
    <text evidence="2">The sequence shown here is derived from an EMBL/GenBank/DDBJ whole genome shotgun (WGS) entry which is preliminary data.</text>
</comment>
<dbReference type="Proteomes" id="UP001206128">
    <property type="component" value="Unassembled WGS sequence"/>
</dbReference>
<dbReference type="RefSeq" id="WP_253770462.1">
    <property type="nucleotide sequence ID" value="NZ_JAMTCK010000005.1"/>
</dbReference>
<reference evidence="2" key="1">
    <citation type="submission" date="2022-06" db="EMBL/GenBank/DDBJ databases">
        <title>Genomic Encyclopedia of Archaeal and Bacterial Type Strains, Phase II (KMG-II): from individual species to whole genera.</title>
        <authorList>
            <person name="Goeker M."/>
        </authorList>
    </citation>
    <scope>NUCLEOTIDE SEQUENCE</scope>
    <source>
        <strain evidence="2">DSM 43935</strain>
    </source>
</reference>
<organism evidence="2 3">
    <name type="scientific">Goodfellowiella coeruleoviolacea</name>
    <dbReference type="NCBI Taxonomy" id="334858"/>
    <lineage>
        <taxon>Bacteria</taxon>
        <taxon>Bacillati</taxon>
        <taxon>Actinomycetota</taxon>
        <taxon>Actinomycetes</taxon>
        <taxon>Pseudonocardiales</taxon>
        <taxon>Pseudonocardiaceae</taxon>
        <taxon>Goodfellowiella</taxon>
    </lineage>
</organism>
<keyword evidence="3" id="KW-1185">Reference proteome</keyword>
<proteinExistence type="predicted"/>
<sequence length="100" mass="10544">MESAGAGNAPSVALTHVVALYDPADGRVVHLHHVVVLEGGRRISREEAERQAVVSARESGHESDGLRSRYLETPLPEGPGVLHVDTATGRVHAAAPDPAR</sequence>
<dbReference type="AlphaFoldDB" id="A0AAE3KG37"/>